<keyword evidence="4 5" id="KW-0119">Carbohydrate metabolism</keyword>
<gene>
    <name evidence="10" type="primary">nagA</name>
    <name evidence="10" type="ORF">IBG28_13390</name>
</gene>
<evidence type="ECO:0000256" key="2">
    <source>
        <dbReference type="ARBA" id="ARBA00022723"/>
    </source>
</evidence>
<evidence type="ECO:0000256" key="8">
    <source>
        <dbReference type="PIRSR" id="PIRSR038994-3"/>
    </source>
</evidence>
<accession>A0A7H1J2I6</accession>
<dbReference type="GO" id="GO:0046872">
    <property type="term" value="F:metal ion binding"/>
    <property type="evidence" value="ECO:0007669"/>
    <property type="project" value="UniProtKB-KW"/>
</dbReference>
<dbReference type="AlphaFoldDB" id="A0A7H1J2I6"/>
<feature type="active site" description="Proton donor/acceptor" evidence="6">
    <location>
        <position position="275"/>
    </location>
</feature>
<name>A0A7H1J2I6_9GAMM</name>
<keyword evidence="2 8" id="KW-0479">Metal-binding</keyword>
<evidence type="ECO:0000256" key="1">
    <source>
        <dbReference type="ARBA" id="ARBA00010716"/>
    </source>
</evidence>
<dbReference type="SUPFAM" id="SSF51556">
    <property type="entry name" value="Metallo-dependent hydrolases"/>
    <property type="match status" value="1"/>
</dbReference>
<dbReference type="InterPro" id="IPR006680">
    <property type="entry name" value="Amidohydro-rel"/>
</dbReference>
<dbReference type="PIRSF" id="PIRSF038994">
    <property type="entry name" value="NagA"/>
    <property type="match status" value="1"/>
</dbReference>
<comment type="similarity">
    <text evidence="1 5">Belongs to the metallo-dependent hydrolases superfamily. NagA family.</text>
</comment>
<evidence type="ECO:0000256" key="6">
    <source>
        <dbReference type="PIRSR" id="PIRSR038994-1"/>
    </source>
</evidence>
<dbReference type="EC" id="3.5.1.25" evidence="10"/>
<dbReference type="NCBIfam" id="TIGR00221">
    <property type="entry name" value="nagA"/>
    <property type="match status" value="1"/>
</dbReference>
<evidence type="ECO:0000256" key="3">
    <source>
        <dbReference type="ARBA" id="ARBA00022801"/>
    </source>
</evidence>
<proteinExistence type="inferred from homology"/>
<feature type="binding site" evidence="8">
    <location>
        <position position="195"/>
    </location>
    <ligand>
        <name>Zn(2+)</name>
        <dbReference type="ChEBI" id="CHEBI:29105"/>
    </ligand>
</feature>
<feature type="binding site" evidence="7">
    <location>
        <begin position="308"/>
        <end position="310"/>
    </location>
    <ligand>
        <name>substrate</name>
    </ligand>
</feature>
<dbReference type="GO" id="GO:0006046">
    <property type="term" value="P:N-acetylglucosamine catabolic process"/>
    <property type="evidence" value="ECO:0007669"/>
    <property type="project" value="TreeGrafter"/>
</dbReference>
<dbReference type="OrthoDB" id="9776488at2"/>
<comment type="cofactor">
    <cofactor evidence="8">
        <name>a divalent metal cation</name>
        <dbReference type="ChEBI" id="CHEBI:60240"/>
    </cofactor>
    <text evidence="8">Binds 1 divalent metal cation per subunit.</text>
</comment>
<dbReference type="CDD" id="cd00854">
    <property type="entry name" value="NagA"/>
    <property type="match status" value="1"/>
</dbReference>
<feature type="binding site" evidence="7">
    <location>
        <position position="252"/>
    </location>
    <ligand>
        <name>substrate</name>
    </ligand>
</feature>
<dbReference type="Proteomes" id="UP000516370">
    <property type="component" value="Chromosome"/>
</dbReference>
<evidence type="ECO:0000259" key="9">
    <source>
        <dbReference type="Pfam" id="PF01979"/>
    </source>
</evidence>
<evidence type="ECO:0000256" key="4">
    <source>
        <dbReference type="ARBA" id="ARBA00023277"/>
    </source>
</evidence>
<feature type="binding site" evidence="7">
    <location>
        <position position="141"/>
    </location>
    <ligand>
        <name>substrate</name>
    </ligand>
</feature>
<evidence type="ECO:0000313" key="10">
    <source>
        <dbReference type="EMBL" id="QNT04702.1"/>
    </source>
</evidence>
<feature type="binding site" evidence="7">
    <location>
        <position position="227"/>
    </location>
    <ligand>
        <name>substrate</name>
    </ligand>
</feature>
<dbReference type="InterPro" id="IPR032466">
    <property type="entry name" value="Metal_Hydrolase"/>
</dbReference>
<dbReference type="InterPro" id="IPR011059">
    <property type="entry name" value="Metal-dep_hydrolase_composite"/>
</dbReference>
<reference evidence="10 11" key="1">
    <citation type="submission" date="2020-09" db="EMBL/GenBank/DDBJ databases">
        <title>Complete genome sequence of an Arctic sea ice bacterium Marinomonas arctica BSI20414.</title>
        <authorList>
            <person name="Liao L."/>
            <person name="Chen B."/>
        </authorList>
    </citation>
    <scope>NUCLEOTIDE SEQUENCE [LARGE SCALE GENOMIC DNA]</scope>
    <source>
        <strain evidence="10 11">BSI20414</strain>
    </source>
</reference>
<dbReference type="Gene3D" id="2.30.40.10">
    <property type="entry name" value="Urease, subunit C, domain 1"/>
    <property type="match status" value="1"/>
</dbReference>
<keyword evidence="3 5" id="KW-0378">Hydrolase</keyword>
<feature type="binding site" evidence="8">
    <location>
        <position position="216"/>
    </location>
    <ligand>
        <name>Zn(2+)</name>
        <dbReference type="ChEBI" id="CHEBI:29105"/>
    </ligand>
</feature>
<feature type="domain" description="Amidohydrolase-related" evidence="9">
    <location>
        <begin position="53"/>
        <end position="381"/>
    </location>
</feature>
<evidence type="ECO:0000256" key="5">
    <source>
        <dbReference type="PIRNR" id="PIRNR038994"/>
    </source>
</evidence>
<protein>
    <submittedName>
        <fullName evidence="10">N-acetylglucosamine-6-phosphate deacetylase</fullName>
        <ecNumber evidence="10">3.5.1.25</ecNumber>
    </submittedName>
</protein>
<dbReference type="KEGG" id="mard:IBG28_13390"/>
<evidence type="ECO:0000256" key="7">
    <source>
        <dbReference type="PIRSR" id="PIRSR038994-2"/>
    </source>
</evidence>
<feature type="binding site" evidence="8">
    <location>
        <position position="130"/>
    </location>
    <ligand>
        <name>Zn(2+)</name>
        <dbReference type="ChEBI" id="CHEBI:29105"/>
    </ligand>
</feature>
<evidence type="ECO:0000313" key="11">
    <source>
        <dbReference type="Proteomes" id="UP000516370"/>
    </source>
</evidence>
<dbReference type="RefSeq" id="WP_111609148.1">
    <property type="nucleotide sequence ID" value="NZ_BMLJ01000032.1"/>
</dbReference>
<feature type="binding site" evidence="7">
    <location>
        <begin position="219"/>
        <end position="220"/>
    </location>
    <ligand>
        <name>substrate</name>
    </ligand>
</feature>
<dbReference type="GO" id="GO:0008448">
    <property type="term" value="F:N-acetylglucosamine-6-phosphate deacetylase activity"/>
    <property type="evidence" value="ECO:0007669"/>
    <property type="project" value="UniProtKB-EC"/>
</dbReference>
<keyword evidence="11" id="KW-1185">Reference proteome</keyword>
<dbReference type="SUPFAM" id="SSF51338">
    <property type="entry name" value="Composite domain of metallo-dependent hydrolases"/>
    <property type="match status" value="1"/>
</dbReference>
<dbReference type="PANTHER" id="PTHR11113:SF14">
    <property type="entry name" value="N-ACETYLGLUCOSAMINE-6-PHOSPHATE DEACETYLASE"/>
    <property type="match status" value="1"/>
</dbReference>
<dbReference type="InterPro" id="IPR003764">
    <property type="entry name" value="GlcNAc_6-P_deAcase"/>
</dbReference>
<dbReference type="PANTHER" id="PTHR11113">
    <property type="entry name" value="N-ACETYLGLUCOSAMINE-6-PHOSPHATE DEACETYLASE"/>
    <property type="match status" value="1"/>
</dbReference>
<dbReference type="Pfam" id="PF01979">
    <property type="entry name" value="Amidohydro_1"/>
    <property type="match status" value="1"/>
</dbReference>
<dbReference type="Gene3D" id="3.20.20.140">
    <property type="entry name" value="Metal-dependent hydrolases"/>
    <property type="match status" value="1"/>
</dbReference>
<dbReference type="EMBL" id="CP061081">
    <property type="protein sequence ID" value="QNT04702.1"/>
    <property type="molecule type" value="Genomic_DNA"/>
</dbReference>
<sequence>MTEYTVIRVFAERLFDGEHWLTNQLVTFKGQMIESVESATMPTNGEIERLDVLAPGFIDVHVNGGGGALFNHTPTIEALARMVAVHAQFGTVAMMPTLISDDYDVMSQAHHAVCQALEQNMAGILGMHYEGPYLNPIRKGVHNESKLRKPTEGTLSTLLNVSRSGKLMVTLAPEQVPEGFIEWLVSEGAIVCIGHSAASYDQARQAVMSGVRGFTHLFNAMTPLVSREPGVVGAALQTDLPTWCGLIADGHHVHPAAMRVAIAAKGSEHMLLVTDAIQSVGSDEKEMPFLGKKVRRSEGKVTTEDGTLAGSDLDMATAVRNAISLIGRTPAEALQMASLRPAEFLGLEHQFGRIKPGYRASLVALNEDFVVKATWIDGQKVWGSGMA</sequence>
<organism evidence="10 11">
    <name type="scientific">Marinomonas arctica</name>
    <dbReference type="NCBI Taxonomy" id="383750"/>
    <lineage>
        <taxon>Bacteria</taxon>
        <taxon>Pseudomonadati</taxon>
        <taxon>Pseudomonadota</taxon>
        <taxon>Gammaproteobacteria</taxon>
        <taxon>Oceanospirillales</taxon>
        <taxon>Oceanospirillaceae</taxon>
        <taxon>Marinomonas</taxon>
    </lineage>
</organism>